<accession>A0A7W6AIU6</accession>
<evidence type="ECO:0000313" key="2">
    <source>
        <dbReference type="EMBL" id="GLS44139.1"/>
    </source>
</evidence>
<keyword evidence="1" id="KW-1133">Transmembrane helix</keyword>
<dbReference type="EMBL" id="BSPG01000009">
    <property type="protein sequence ID" value="GLS44139.1"/>
    <property type="molecule type" value="Genomic_DNA"/>
</dbReference>
<dbReference type="Proteomes" id="UP001156881">
    <property type="component" value="Unassembled WGS sequence"/>
</dbReference>
<reference evidence="2" key="4">
    <citation type="submission" date="2023-01" db="EMBL/GenBank/DDBJ databases">
        <title>Draft genome sequence of Methylobacterium brachythecii strain NBRC 107710.</title>
        <authorList>
            <person name="Sun Q."/>
            <person name="Mori K."/>
        </authorList>
    </citation>
    <scope>NUCLEOTIDE SEQUENCE</scope>
    <source>
        <strain evidence="2">NBRC 107710</strain>
    </source>
</reference>
<dbReference type="AlphaFoldDB" id="A0A7W6AIU6"/>
<evidence type="ECO:0000256" key="1">
    <source>
        <dbReference type="SAM" id="Phobius"/>
    </source>
</evidence>
<reference evidence="2" key="1">
    <citation type="journal article" date="2014" name="Int. J. Syst. Evol. Microbiol.">
        <title>Complete genome of a new Firmicutes species belonging to the dominant human colonic microbiota ('Ruminococcus bicirculans') reveals two chromosomes and a selective capacity to utilize plant glucans.</title>
        <authorList>
            <consortium name="NISC Comparative Sequencing Program"/>
            <person name="Wegmann U."/>
            <person name="Louis P."/>
            <person name="Goesmann A."/>
            <person name="Henrissat B."/>
            <person name="Duncan S.H."/>
            <person name="Flint H.J."/>
        </authorList>
    </citation>
    <scope>NUCLEOTIDE SEQUENCE</scope>
    <source>
        <strain evidence="2">NBRC 107710</strain>
    </source>
</reference>
<dbReference type="EMBL" id="JACIDN010000005">
    <property type="protein sequence ID" value="MBB3903508.1"/>
    <property type="molecule type" value="Genomic_DNA"/>
</dbReference>
<keyword evidence="5" id="KW-1185">Reference proteome</keyword>
<keyword evidence="1" id="KW-0812">Transmembrane</keyword>
<evidence type="ECO:0000313" key="3">
    <source>
        <dbReference type="EMBL" id="MBB3903508.1"/>
    </source>
</evidence>
<reference evidence="5" key="2">
    <citation type="journal article" date="2019" name="Int. J. Syst. Evol. Microbiol.">
        <title>The Global Catalogue of Microorganisms (GCM) 10K type strain sequencing project: providing services to taxonomists for standard genome sequencing and annotation.</title>
        <authorList>
            <consortium name="The Broad Institute Genomics Platform"/>
            <consortium name="The Broad Institute Genome Sequencing Center for Infectious Disease"/>
            <person name="Wu L."/>
            <person name="Ma J."/>
        </authorList>
    </citation>
    <scope>NUCLEOTIDE SEQUENCE [LARGE SCALE GENOMIC DNA]</scope>
    <source>
        <strain evidence="5">NBRC 107710</strain>
    </source>
</reference>
<gene>
    <name evidence="2" type="ORF">GCM10007884_21260</name>
    <name evidence="3" type="ORF">GGR33_003017</name>
</gene>
<feature type="transmembrane region" description="Helical" evidence="1">
    <location>
        <begin position="12"/>
        <end position="36"/>
    </location>
</feature>
<organism evidence="3 4">
    <name type="scientific">Methylobacterium brachythecii</name>
    <dbReference type="NCBI Taxonomy" id="1176177"/>
    <lineage>
        <taxon>Bacteria</taxon>
        <taxon>Pseudomonadati</taxon>
        <taxon>Pseudomonadota</taxon>
        <taxon>Alphaproteobacteria</taxon>
        <taxon>Hyphomicrobiales</taxon>
        <taxon>Methylobacteriaceae</taxon>
        <taxon>Methylobacterium</taxon>
    </lineage>
</organism>
<keyword evidence="1" id="KW-0472">Membrane</keyword>
<reference evidence="3 4" key="3">
    <citation type="submission" date="2020-08" db="EMBL/GenBank/DDBJ databases">
        <title>Genomic Encyclopedia of Type Strains, Phase IV (KMG-IV): sequencing the most valuable type-strain genomes for metagenomic binning, comparative biology and taxonomic classification.</title>
        <authorList>
            <person name="Goeker M."/>
        </authorList>
    </citation>
    <scope>NUCLEOTIDE SEQUENCE [LARGE SCALE GENOMIC DNA]</scope>
    <source>
        <strain evidence="3 4">DSM 24105</strain>
    </source>
</reference>
<comment type="caution">
    <text evidence="3">The sequence shown here is derived from an EMBL/GenBank/DDBJ whole genome shotgun (WGS) entry which is preliminary data.</text>
</comment>
<dbReference type="RefSeq" id="WP_183506517.1">
    <property type="nucleotide sequence ID" value="NZ_BSPG01000009.1"/>
</dbReference>
<dbReference type="Proteomes" id="UP000517759">
    <property type="component" value="Unassembled WGS sequence"/>
</dbReference>
<proteinExistence type="predicted"/>
<protein>
    <submittedName>
        <fullName evidence="3">Uncharacterized protein</fullName>
    </submittedName>
</protein>
<evidence type="ECO:0000313" key="5">
    <source>
        <dbReference type="Proteomes" id="UP001156881"/>
    </source>
</evidence>
<evidence type="ECO:0000313" key="4">
    <source>
        <dbReference type="Proteomes" id="UP000517759"/>
    </source>
</evidence>
<sequence length="86" mass="9011">MSLDSPELPRPRGLLATTAIFALVLGVGGFGIAHRLAQSIEHQKSRVAALKPGIVDPETTGSIGTSARSIVIDPCVARERLIVRGP</sequence>
<name>A0A7W6AIU6_9HYPH</name>